<accession>A0ABR5IE03</accession>
<keyword evidence="6" id="KW-0119">Carbohydrate metabolism</keyword>
<evidence type="ECO:0000256" key="7">
    <source>
        <dbReference type="ARBA" id="ARBA00023326"/>
    </source>
</evidence>
<dbReference type="SUPFAM" id="SSF53474">
    <property type="entry name" value="alpha/beta-Hydrolases"/>
    <property type="match status" value="1"/>
</dbReference>
<keyword evidence="5" id="KW-0378">Hydrolase</keyword>
<keyword evidence="4 8" id="KW-0732">Signal</keyword>
<feature type="signal peptide" evidence="8">
    <location>
        <begin position="1"/>
        <end position="27"/>
    </location>
</feature>
<protein>
    <submittedName>
        <fullName evidence="9">Polyhydroxybutyrate depolymerase</fullName>
    </submittedName>
</protein>
<keyword evidence="10" id="KW-1185">Reference proteome</keyword>
<feature type="chain" id="PRO_5046185905" evidence="8">
    <location>
        <begin position="28"/>
        <end position="327"/>
    </location>
</feature>
<dbReference type="RefSeq" id="WP_235434306.1">
    <property type="nucleotide sequence ID" value="NZ_JAQDQF010000005.1"/>
</dbReference>
<organism evidence="9 10">
    <name type="scientific">Gordonia jacobaea</name>
    <dbReference type="NCBI Taxonomy" id="122202"/>
    <lineage>
        <taxon>Bacteria</taxon>
        <taxon>Bacillati</taxon>
        <taxon>Actinomycetota</taxon>
        <taxon>Actinomycetes</taxon>
        <taxon>Mycobacteriales</taxon>
        <taxon>Gordoniaceae</taxon>
        <taxon>Gordonia</taxon>
    </lineage>
</organism>
<keyword evidence="7" id="KW-0624">Polysaccharide degradation</keyword>
<gene>
    <name evidence="9" type="ORF">ABW18_07210</name>
</gene>
<evidence type="ECO:0000256" key="2">
    <source>
        <dbReference type="ARBA" id="ARBA00022525"/>
    </source>
</evidence>
<comment type="caution">
    <text evidence="9">The sequence shown here is derived from an EMBL/GenBank/DDBJ whole genome shotgun (WGS) entry which is preliminary data.</text>
</comment>
<evidence type="ECO:0000256" key="8">
    <source>
        <dbReference type="SAM" id="SignalP"/>
    </source>
</evidence>
<evidence type="ECO:0000256" key="3">
    <source>
        <dbReference type="ARBA" id="ARBA00022651"/>
    </source>
</evidence>
<reference evidence="9 10" key="1">
    <citation type="submission" date="2015-05" db="EMBL/GenBank/DDBJ databases">
        <title>Draft genome sequence of the bacterium Gordonia jacobaea a new member of the Gordonia genus.</title>
        <authorList>
            <person name="Jimenez-Galisteo G."/>
            <person name="Dominguez A."/>
            <person name="Munoz E."/>
            <person name="Vinas M."/>
        </authorList>
    </citation>
    <scope>NUCLEOTIDE SEQUENCE [LARGE SCALE GENOMIC DNA]</scope>
    <source>
        <strain evidence="10">mv1</strain>
    </source>
</reference>
<evidence type="ECO:0000313" key="9">
    <source>
        <dbReference type="EMBL" id="KNA91965.1"/>
    </source>
</evidence>
<comment type="subcellular location">
    <subcellularLocation>
        <location evidence="1">Secreted</location>
    </subcellularLocation>
</comment>
<dbReference type="Pfam" id="PF10503">
    <property type="entry name" value="Esterase_PHB"/>
    <property type="match status" value="1"/>
</dbReference>
<evidence type="ECO:0000313" key="10">
    <source>
        <dbReference type="Proteomes" id="UP000037247"/>
    </source>
</evidence>
<dbReference type="PANTHER" id="PTHR38050:SF2">
    <property type="entry name" value="FERULOYL ESTERASE C-RELATED"/>
    <property type="match status" value="1"/>
</dbReference>
<dbReference type="Proteomes" id="UP000037247">
    <property type="component" value="Unassembled WGS sequence"/>
</dbReference>
<name>A0ABR5IE03_9ACTN</name>
<sequence>MPRSARRRAWRTALSLVLGVLTAVAVASVAETVPAANAVEPRHHVADLSGCAGPHRLAPGTSKHTTTVGGVERTYSVNVPAGYSGQSTYPLILAFHGHAEPAATFARFTGLAQLPAIVVYPEGLRGTDGLVSWQGAPYSSPRADDIAFTRTILREMRAAACIDSSRTYAAGRSNGGGLVAMLACRLPSEFAAYAVVSGAFYDVGRPNCPGAPPASIIDFHGTADRTIHYDGGVRHGGAYAPVMDWLSGWAARDGCLPQPLKFPVNRYVTRIDWPFCAASGHEITHYRVNGGAHVWPGSTGSPSRAGQMSNSISATSLIWQFFTRHTK</sequence>
<evidence type="ECO:0000256" key="4">
    <source>
        <dbReference type="ARBA" id="ARBA00022729"/>
    </source>
</evidence>
<keyword evidence="2" id="KW-0964">Secreted</keyword>
<dbReference type="InterPro" id="IPR029058">
    <property type="entry name" value="AB_hydrolase_fold"/>
</dbReference>
<dbReference type="InterPro" id="IPR043595">
    <property type="entry name" value="FaeB/C/D"/>
</dbReference>
<dbReference type="InterPro" id="IPR010126">
    <property type="entry name" value="Esterase_phb"/>
</dbReference>
<evidence type="ECO:0000256" key="6">
    <source>
        <dbReference type="ARBA" id="ARBA00023277"/>
    </source>
</evidence>
<proteinExistence type="predicted"/>
<evidence type="ECO:0000256" key="5">
    <source>
        <dbReference type="ARBA" id="ARBA00022801"/>
    </source>
</evidence>
<dbReference type="PANTHER" id="PTHR38050">
    <property type="match status" value="1"/>
</dbReference>
<keyword evidence="3" id="KW-0858">Xylan degradation</keyword>
<dbReference type="EMBL" id="LDTZ01000015">
    <property type="protein sequence ID" value="KNA91965.1"/>
    <property type="molecule type" value="Genomic_DNA"/>
</dbReference>
<evidence type="ECO:0000256" key="1">
    <source>
        <dbReference type="ARBA" id="ARBA00004613"/>
    </source>
</evidence>
<dbReference type="Gene3D" id="3.40.50.1820">
    <property type="entry name" value="alpha/beta hydrolase"/>
    <property type="match status" value="1"/>
</dbReference>